<dbReference type="Pfam" id="PF06969">
    <property type="entry name" value="HemN_C"/>
    <property type="match status" value="1"/>
</dbReference>
<dbReference type="InterPro" id="IPR034505">
    <property type="entry name" value="Coproporphyrinogen-III_oxidase"/>
</dbReference>
<sequence>MSSLYFHIPFCRKRCRYCDFFSTTAGTGERDIYVDLLCRHLTLISGDDQTFSPLNTIYFGGGTPSLLTAKQLAQLLGTCHNLFGLNATAEVTLEVNPATFGGNYLQQVRQLGVNRLSIGIQSFDDRQLQQLGRCHDGQQAQSAVTAARAAGFDNISLDLMFALPGQNSNDLKREIDQLLQLEPEHISVYGLTIEEGTEFARWRLQGQLKVPDDEEYAGQYEFLRIRFTAAGYEHYEVSNFARPGHRCRHNQCYWQRRTCLAVGAGGHSFVESGYGARRHVPADLVRYRKFLEAGADPAELLEQFDRKGAMAETAYLALRTSDGLGLAAFEQRFGESLQQVFPDALAQLQGSLVFDNGRVVLLPQHWLIYDHLIASFF</sequence>
<keyword evidence="2" id="KW-0408">Iron</keyword>
<name>A0A8J6QPZ6_9BACT</name>
<dbReference type="Proteomes" id="UP000632828">
    <property type="component" value="Unassembled WGS sequence"/>
</dbReference>
<reference evidence="4" key="1">
    <citation type="submission" date="2020-09" db="EMBL/GenBank/DDBJ databases">
        <title>Pelobacter alkaliphilus sp. nov., a novel anaerobic arsenate-reducing bacterium from terrestrial mud volcano.</title>
        <authorList>
            <person name="Khomyakova M.A."/>
            <person name="Merkel A.Y."/>
            <person name="Slobodkin A.I."/>
        </authorList>
    </citation>
    <scope>NUCLEOTIDE SEQUENCE</scope>
    <source>
        <strain evidence="4">M08fum</strain>
    </source>
</reference>
<dbReference type="SUPFAM" id="SSF102114">
    <property type="entry name" value="Radical SAM enzymes"/>
    <property type="match status" value="1"/>
</dbReference>
<dbReference type="GO" id="GO:0006779">
    <property type="term" value="P:porphyrin-containing compound biosynthetic process"/>
    <property type="evidence" value="ECO:0007669"/>
    <property type="project" value="InterPro"/>
</dbReference>
<evidence type="ECO:0000259" key="3">
    <source>
        <dbReference type="PROSITE" id="PS51918"/>
    </source>
</evidence>
<keyword evidence="2" id="KW-0963">Cytoplasm</keyword>
<feature type="domain" description="Radical SAM core" evidence="3">
    <location>
        <begin position="1"/>
        <end position="233"/>
    </location>
</feature>
<dbReference type="AlphaFoldDB" id="A0A8J6QPZ6"/>
<dbReference type="GO" id="GO:0046872">
    <property type="term" value="F:metal ion binding"/>
    <property type="evidence" value="ECO:0007669"/>
    <property type="project" value="UniProtKB-UniRule"/>
</dbReference>
<dbReference type="SMART" id="SM00729">
    <property type="entry name" value="Elp3"/>
    <property type="match status" value="1"/>
</dbReference>
<dbReference type="InterPro" id="IPR023404">
    <property type="entry name" value="rSAM_horseshoe"/>
</dbReference>
<dbReference type="EMBL" id="JACWUN010000006">
    <property type="protein sequence ID" value="MBD1400343.1"/>
    <property type="molecule type" value="Genomic_DNA"/>
</dbReference>
<keyword evidence="2" id="KW-0349">Heme</keyword>
<evidence type="ECO:0000313" key="5">
    <source>
        <dbReference type="Proteomes" id="UP000632828"/>
    </source>
</evidence>
<dbReference type="PROSITE" id="PS51918">
    <property type="entry name" value="RADICAL_SAM"/>
    <property type="match status" value="1"/>
</dbReference>
<proteinExistence type="inferred from homology"/>
<keyword evidence="5" id="KW-1185">Reference proteome</keyword>
<dbReference type="Pfam" id="PF04055">
    <property type="entry name" value="Radical_SAM"/>
    <property type="match status" value="1"/>
</dbReference>
<dbReference type="InterPro" id="IPR006638">
    <property type="entry name" value="Elp3/MiaA/NifB-like_rSAM"/>
</dbReference>
<dbReference type="SFLD" id="SFLDG01082">
    <property type="entry name" value="B12-binding_domain_containing"/>
    <property type="match status" value="1"/>
</dbReference>
<protein>
    <recommendedName>
        <fullName evidence="2">Heme chaperone HemW</fullName>
    </recommendedName>
</protein>
<evidence type="ECO:0000313" key="4">
    <source>
        <dbReference type="EMBL" id="MBD1400343.1"/>
    </source>
</evidence>
<dbReference type="InterPro" id="IPR058240">
    <property type="entry name" value="rSAM_sf"/>
</dbReference>
<dbReference type="PANTHER" id="PTHR13932">
    <property type="entry name" value="COPROPORPHYRINIGEN III OXIDASE"/>
    <property type="match status" value="1"/>
</dbReference>
<dbReference type="GO" id="GO:0005737">
    <property type="term" value="C:cytoplasm"/>
    <property type="evidence" value="ECO:0007669"/>
    <property type="project" value="UniProtKB-SubCell"/>
</dbReference>
<dbReference type="SFLD" id="SFLDG01065">
    <property type="entry name" value="anaerobic_coproporphyrinogen-I"/>
    <property type="match status" value="1"/>
</dbReference>
<keyword evidence="2" id="KW-0479">Metal-binding</keyword>
<dbReference type="NCBIfam" id="TIGR00539">
    <property type="entry name" value="hemN_rel"/>
    <property type="match status" value="1"/>
</dbReference>
<keyword evidence="2" id="KW-0004">4Fe-4S</keyword>
<organism evidence="4 5">
    <name type="scientific">Pelovirga terrestris</name>
    <dbReference type="NCBI Taxonomy" id="2771352"/>
    <lineage>
        <taxon>Bacteria</taxon>
        <taxon>Pseudomonadati</taxon>
        <taxon>Thermodesulfobacteriota</taxon>
        <taxon>Desulfuromonadia</taxon>
        <taxon>Geobacterales</taxon>
        <taxon>Geobacteraceae</taxon>
        <taxon>Pelovirga</taxon>
    </lineage>
</organism>
<keyword evidence="2" id="KW-0411">Iron-sulfur</keyword>
<comment type="caution">
    <text evidence="4">The sequence shown here is derived from an EMBL/GenBank/DDBJ whole genome shotgun (WGS) entry which is preliminary data.</text>
</comment>
<dbReference type="InterPro" id="IPR007197">
    <property type="entry name" value="rSAM"/>
</dbReference>
<dbReference type="SFLD" id="SFLDF00288">
    <property type="entry name" value="HemN-like__clustered_with_nucl"/>
    <property type="match status" value="1"/>
</dbReference>
<dbReference type="SFLD" id="SFLDF00562">
    <property type="entry name" value="HemN-like__clustered_with_heat"/>
    <property type="match status" value="1"/>
</dbReference>
<dbReference type="GO" id="GO:0004109">
    <property type="term" value="F:coproporphyrinogen oxidase activity"/>
    <property type="evidence" value="ECO:0007669"/>
    <property type="project" value="InterPro"/>
</dbReference>
<comment type="subcellular location">
    <subcellularLocation>
        <location evidence="2">Cytoplasm</location>
    </subcellularLocation>
</comment>
<dbReference type="InterPro" id="IPR010723">
    <property type="entry name" value="HemN_C"/>
</dbReference>
<dbReference type="SFLD" id="SFLDS00029">
    <property type="entry name" value="Radical_SAM"/>
    <property type="match status" value="1"/>
</dbReference>
<dbReference type="RefSeq" id="WP_191154742.1">
    <property type="nucleotide sequence ID" value="NZ_JACWUN010000006.1"/>
</dbReference>
<evidence type="ECO:0000256" key="2">
    <source>
        <dbReference type="RuleBase" id="RU364116"/>
    </source>
</evidence>
<evidence type="ECO:0000256" key="1">
    <source>
        <dbReference type="ARBA" id="ARBA00006100"/>
    </source>
</evidence>
<comment type="similarity">
    <text evidence="1">Belongs to the anaerobic coproporphyrinogen-III oxidase family. HemW subfamily.</text>
</comment>
<dbReference type="GO" id="GO:0051539">
    <property type="term" value="F:4 iron, 4 sulfur cluster binding"/>
    <property type="evidence" value="ECO:0007669"/>
    <property type="project" value="UniProtKB-UniRule"/>
</dbReference>
<gene>
    <name evidence="4" type="primary">hemW</name>
    <name evidence="4" type="ORF">ICT70_06640</name>
</gene>
<keyword evidence="2" id="KW-0143">Chaperone</keyword>
<dbReference type="CDD" id="cd01335">
    <property type="entry name" value="Radical_SAM"/>
    <property type="match status" value="1"/>
</dbReference>
<dbReference type="Gene3D" id="3.80.30.20">
    <property type="entry name" value="tm_1862 like domain"/>
    <property type="match status" value="1"/>
</dbReference>
<comment type="function">
    <text evidence="2">Probably acts as a heme chaperone, transferring heme to an unknown acceptor. Binds one molecule of heme per monomer, possibly covalently. Binds 1 [4Fe-4S] cluster. The cluster is coordinated with 3 cysteines and an exchangeable S-adenosyl-L-methionine.</text>
</comment>
<dbReference type="PANTHER" id="PTHR13932:SF5">
    <property type="entry name" value="RADICAL S-ADENOSYL METHIONINE DOMAIN-CONTAINING PROTEIN 1, MITOCHONDRIAL"/>
    <property type="match status" value="1"/>
</dbReference>
<accession>A0A8J6QPZ6</accession>
<keyword evidence="2" id="KW-0949">S-adenosyl-L-methionine</keyword>
<dbReference type="InterPro" id="IPR004559">
    <property type="entry name" value="HemW-like"/>
</dbReference>